<feature type="region of interest" description="Disordered" evidence="7">
    <location>
        <begin position="167"/>
        <end position="208"/>
    </location>
</feature>
<sequence>MEALDKLRIESNSKYTKQLAKDEIVMFSEKVMKINRHGIPQERILVLTTTHLYVFKKYKQSRKTHIILFDCAILRAPSIDDDSQKNQVVLHCPSEFDQRYDIKDRDSFLSVLQLRFANMDRRHTFRIYEVNDNLKMYTTTLKDRKYGLIKLPPEKCRCPDKEIACSDEYKEEEDETYNSEEDNESKTNSESEPEVPDERRSKSIVGNIPAQNSRTSVNAIKQTLLDKEARFNPDDLVRRESLMIFQSAMQPEPLTLDDFEITDFLGQGTFGKVYLTQLKSTGEKYAIKCIDRDILIEYEQEENTKLEEQILLSCDHEFVLGMDFVFENEKTIYFVMPYVKGGELYSQLKAVKRFPEEVVKFYAIQLIMGVGYLHENGIIHRDLKLENILIGEDGYLKIIDFGLAKILKNEEETMTFCGTPEYLSPEVIGNKGHHKAVDWWAVGVLIYEMLIGVTPFYNRNRNKMLVKIQFSKVVFPDKSKYKIDYSEEVQDFILRLLVKDKDKRLGTERDKEELFEHAWFKDVDIDGIINKAVKPPFIP</sequence>
<feature type="domain" description="AGC-kinase C-terminal" evidence="9">
    <location>
        <begin position="521"/>
        <end position="539"/>
    </location>
</feature>
<evidence type="ECO:0000313" key="11">
    <source>
        <dbReference type="Proteomes" id="UP001295684"/>
    </source>
</evidence>
<gene>
    <name evidence="10" type="ORF">ECRASSUSDP1_LOCUS5394</name>
</gene>
<evidence type="ECO:0000259" key="9">
    <source>
        <dbReference type="PROSITE" id="PS51285"/>
    </source>
</evidence>
<evidence type="ECO:0000256" key="6">
    <source>
        <dbReference type="PROSITE-ProRule" id="PRU10141"/>
    </source>
</evidence>
<evidence type="ECO:0000256" key="3">
    <source>
        <dbReference type="ARBA" id="ARBA00022741"/>
    </source>
</evidence>
<organism evidence="10 11">
    <name type="scientific">Euplotes crassus</name>
    <dbReference type="NCBI Taxonomy" id="5936"/>
    <lineage>
        <taxon>Eukaryota</taxon>
        <taxon>Sar</taxon>
        <taxon>Alveolata</taxon>
        <taxon>Ciliophora</taxon>
        <taxon>Intramacronucleata</taxon>
        <taxon>Spirotrichea</taxon>
        <taxon>Hypotrichia</taxon>
        <taxon>Euplotida</taxon>
        <taxon>Euplotidae</taxon>
        <taxon>Moneuplotes</taxon>
    </lineage>
</organism>
<feature type="domain" description="Protein kinase" evidence="8">
    <location>
        <begin position="259"/>
        <end position="520"/>
    </location>
</feature>
<dbReference type="GO" id="GO:0005524">
    <property type="term" value="F:ATP binding"/>
    <property type="evidence" value="ECO:0007669"/>
    <property type="project" value="UniProtKB-UniRule"/>
</dbReference>
<dbReference type="Gene3D" id="3.30.200.20">
    <property type="entry name" value="Phosphorylase Kinase, domain 1"/>
    <property type="match status" value="1"/>
</dbReference>
<dbReference type="InterPro" id="IPR000961">
    <property type="entry name" value="AGC-kinase_C"/>
</dbReference>
<dbReference type="Proteomes" id="UP001295684">
    <property type="component" value="Unassembled WGS sequence"/>
</dbReference>
<dbReference type="PANTHER" id="PTHR24353">
    <property type="entry name" value="CYCLIC NUCLEOTIDE-DEPENDENT PROTEIN KINASE"/>
    <property type="match status" value="1"/>
</dbReference>
<keyword evidence="4" id="KW-0418">Kinase</keyword>
<dbReference type="GO" id="GO:0016459">
    <property type="term" value="C:myosin complex"/>
    <property type="evidence" value="ECO:0007669"/>
    <property type="project" value="InterPro"/>
</dbReference>
<dbReference type="Pfam" id="PF00069">
    <property type="entry name" value="Pkinase"/>
    <property type="match status" value="1"/>
</dbReference>
<dbReference type="PROSITE" id="PS50011">
    <property type="entry name" value="PROTEIN_KINASE_DOM"/>
    <property type="match status" value="1"/>
</dbReference>
<evidence type="ECO:0000313" key="10">
    <source>
        <dbReference type="EMBL" id="CAI2364054.1"/>
    </source>
</evidence>
<dbReference type="InterPro" id="IPR011009">
    <property type="entry name" value="Kinase-like_dom_sf"/>
</dbReference>
<dbReference type="PROSITE" id="PS51285">
    <property type="entry name" value="AGC_KINASE_CTER"/>
    <property type="match status" value="1"/>
</dbReference>
<dbReference type="CDD" id="cd05123">
    <property type="entry name" value="STKc_AGC"/>
    <property type="match status" value="1"/>
</dbReference>
<dbReference type="Gene3D" id="1.10.510.10">
    <property type="entry name" value="Transferase(Phosphotransferase) domain 1"/>
    <property type="match status" value="1"/>
</dbReference>
<dbReference type="PROSITE" id="PS00108">
    <property type="entry name" value="PROTEIN_KINASE_ST"/>
    <property type="match status" value="1"/>
</dbReference>
<dbReference type="FunFam" id="1.10.510.10:FF:000465">
    <property type="entry name" value="Non-specific serine/threonine protein kinase"/>
    <property type="match status" value="1"/>
</dbReference>
<feature type="binding site" evidence="6">
    <location>
        <position position="288"/>
    </location>
    <ligand>
        <name>ATP</name>
        <dbReference type="ChEBI" id="CHEBI:30616"/>
    </ligand>
</feature>
<dbReference type="GO" id="GO:0004691">
    <property type="term" value="F:cAMP-dependent protein kinase activity"/>
    <property type="evidence" value="ECO:0007669"/>
    <property type="project" value="TreeGrafter"/>
</dbReference>
<evidence type="ECO:0000256" key="2">
    <source>
        <dbReference type="ARBA" id="ARBA00022679"/>
    </source>
</evidence>
<dbReference type="InterPro" id="IPR008271">
    <property type="entry name" value="Ser/Thr_kinase_AS"/>
</dbReference>
<proteinExistence type="predicted"/>
<dbReference type="InterPro" id="IPR010926">
    <property type="entry name" value="Myosin_TH1"/>
</dbReference>
<reference evidence="10" key="1">
    <citation type="submission" date="2023-07" db="EMBL/GenBank/DDBJ databases">
        <authorList>
            <consortium name="AG Swart"/>
            <person name="Singh M."/>
            <person name="Singh A."/>
            <person name="Seah K."/>
            <person name="Emmerich C."/>
        </authorList>
    </citation>
    <scope>NUCLEOTIDE SEQUENCE</scope>
    <source>
        <strain evidence="10">DP1</strain>
    </source>
</reference>
<feature type="compositionally biased region" description="Acidic residues" evidence="7">
    <location>
        <begin position="169"/>
        <end position="183"/>
    </location>
</feature>
<comment type="caution">
    <text evidence="10">The sequence shown here is derived from an EMBL/GenBank/DDBJ whole genome shotgun (WGS) entry which is preliminary data.</text>
</comment>
<dbReference type="InterPro" id="IPR000719">
    <property type="entry name" value="Prot_kinase_dom"/>
</dbReference>
<keyword evidence="1" id="KW-0723">Serine/threonine-protein kinase</keyword>
<evidence type="ECO:0000256" key="5">
    <source>
        <dbReference type="ARBA" id="ARBA00022840"/>
    </source>
</evidence>
<keyword evidence="5 6" id="KW-0067">ATP-binding</keyword>
<dbReference type="PANTHER" id="PTHR24353:SF37">
    <property type="entry name" value="CAMP-DEPENDENT PROTEIN KINASE CATALYTIC SUBUNIT PRKX"/>
    <property type="match status" value="1"/>
</dbReference>
<protein>
    <submittedName>
        <fullName evidence="10">Uncharacterized protein</fullName>
    </submittedName>
</protein>
<keyword evidence="2" id="KW-0808">Transferase</keyword>
<evidence type="ECO:0000256" key="1">
    <source>
        <dbReference type="ARBA" id="ARBA00022527"/>
    </source>
</evidence>
<dbReference type="GO" id="GO:0003774">
    <property type="term" value="F:cytoskeletal motor activity"/>
    <property type="evidence" value="ECO:0007669"/>
    <property type="project" value="InterPro"/>
</dbReference>
<dbReference type="PROSITE" id="PS00107">
    <property type="entry name" value="PROTEIN_KINASE_ATP"/>
    <property type="match status" value="1"/>
</dbReference>
<dbReference type="SUPFAM" id="SSF56112">
    <property type="entry name" value="Protein kinase-like (PK-like)"/>
    <property type="match status" value="1"/>
</dbReference>
<name>A0AAD1UER4_EUPCR</name>
<dbReference type="InterPro" id="IPR045270">
    <property type="entry name" value="STKc_AGC"/>
</dbReference>
<keyword evidence="11" id="KW-1185">Reference proteome</keyword>
<dbReference type="GO" id="GO:0005952">
    <property type="term" value="C:cAMP-dependent protein kinase complex"/>
    <property type="evidence" value="ECO:0007669"/>
    <property type="project" value="TreeGrafter"/>
</dbReference>
<dbReference type="SMART" id="SM00220">
    <property type="entry name" value="S_TKc"/>
    <property type="match status" value="1"/>
</dbReference>
<dbReference type="AlphaFoldDB" id="A0AAD1UER4"/>
<dbReference type="FunFam" id="3.30.200.20:FF:000042">
    <property type="entry name" value="Aurora kinase A"/>
    <property type="match status" value="1"/>
</dbReference>
<dbReference type="Pfam" id="PF06017">
    <property type="entry name" value="Myosin_TH1"/>
    <property type="match status" value="1"/>
</dbReference>
<dbReference type="EMBL" id="CAMPGE010005206">
    <property type="protein sequence ID" value="CAI2364054.1"/>
    <property type="molecule type" value="Genomic_DNA"/>
</dbReference>
<accession>A0AAD1UER4</accession>
<dbReference type="InterPro" id="IPR017441">
    <property type="entry name" value="Protein_kinase_ATP_BS"/>
</dbReference>
<evidence type="ECO:0000256" key="7">
    <source>
        <dbReference type="SAM" id="MobiDB-lite"/>
    </source>
</evidence>
<keyword evidence="3 6" id="KW-0547">Nucleotide-binding</keyword>
<evidence type="ECO:0000259" key="8">
    <source>
        <dbReference type="PROSITE" id="PS50011"/>
    </source>
</evidence>
<evidence type="ECO:0000256" key="4">
    <source>
        <dbReference type="ARBA" id="ARBA00022777"/>
    </source>
</evidence>